<feature type="non-terminal residue" evidence="1">
    <location>
        <position position="89"/>
    </location>
</feature>
<evidence type="ECO:0000313" key="1">
    <source>
        <dbReference type="EMBL" id="GAG22783.1"/>
    </source>
</evidence>
<sequence>MKNVRKKTGPLLLVIFFIWLAFPVWGDAESTFLKGKVHYLDNKDLSLAKKFDLAKSEFKKLKEGNVYFTGYVYTSRQKIHSGEKWDVSK</sequence>
<protein>
    <submittedName>
        <fullName evidence="1">Uncharacterized protein</fullName>
    </submittedName>
</protein>
<name>X0WE03_9ZZZZ</name>
<dbReference type="EMBL" id="BARS01031850">
    <property type="protein sequence ID" value="GAG22783.1"/>
    <property type="molecule type" value="Genomic_DNA"/>
</dbReference>
<reference evidence="1" key="1">
    <citation type="journal article" date="2014" name="Front. Microbiol.">
        <title>High frequency of phylogenetically diverse reductive dehalogenase-homologous genes in deep subseafloor sedimentary metagenomes.</title>
        <authorList>
            <person name="Kawai M."/>
            <person name="Futagami T."/>
            <person name="Toyoda A."/>
            <person name="Takaki Y."/>
            <person name="Nishi S."/>
            <person name="Hori S."/>
            <person name="Arai W."/>
            <person name="Tsubouchi T."/>
            <person name="Morono Y."/>
            <person name="Uchiyama I."/>
            <person name="Ito T."/>
            <person name="Fujiyama A."/>
            <person name="Inagaki F."/>
            <person name="Takami H."/>
        </authorList>
    </citation>
    <scope>NUCLEOTIDE SEQUENCE</scope>
    <source>
        <strain evidence="1">Expedition CK06-06</strain>
    </source>
</reference>
<gene>
    <name evidence="1" type="ORF">S01H1_49500</name>
</gene>
<proteinExistence type="predicted"/>
<dbReference type="AlphaFoldDB" id="X0WE03"/>
<organism evidence="1">
    <name type="scientific">marine sediment metagenome</name>
    <dbReference type="NCBI Taxonomy" id="412755"/>
    <lineage>
        <taxon>unclassified sequences</taxon>
        <taxon>metagenomes</taxon>
        <taxon>ecological metagenomes</taxon>
    </lineage>
</organism>
<comment type="caution">
    <text evidence="1">The sequence shown here is derived from an EMBL/GenBank/DDBJ whole genome shotgun (WGS) entry which is preliminary data.</text>
</comment>
<accession>X0WE03</accession>